<name>X0TQP1_9ZZZZ</name>
<evidence type="ECO:0000313" key="1">
    <source>
        <dbReference type="EMBL" id="GAF89531.1"/>
    </source>
</evidence>
<proteinExistence type="predicted"/>
<feature type="non-terminal residue" evidence="1">
    <location>
        <position position="1"/>
    </location>
</feature>
<comment type="caution">
    <text evidence="1">The sequence shown here is derived from an EMBL/GenBank/DDBJ whole genome shotgun (WGS) entry which is preliminary data.</text>
</comment>
<protein>
    <submittedName>
        <fullName evidence="1">Uncharacterized protein</fullName>
    </submittedName>
</protein>
<feature type="non-terminal residue" evidence="1">
    <location>
        <position position="285"/>
    </location>
</feature>
<accession>X0TQP1</accession>
<organism evidence="1">
    <name type="scientific">marine sediment metagenome</name>
    <dbReference type="NCBI Taxonomy" id="412755"/>
    <lineage>
        <taxon>unclassified sequences</taxon>
        <taxon>metagenomes</taxon>
        <taxon>ecological metagenomes</taxon>
    </lineage>
</organism>
<reference evidence="1" key="1">
    <citation type="journal article" date="2014" name="Front. Microbiol.">
        <title>High frequency of phylogenetically diverse reductive dehalogenase-homologous genes in deep subseafloor sedimentary metagenomes.</title>
        <authorList>
            <person name="Kawai M."/>
            <person name="Futagami T."/>
            <person name="Toyoda A."/>
            <person name="Takaki Y."/>
            <person name="Nishi S."/>
            <person name="Hori S."/>
            <person name="Arai W."/>
            <person name="Tsubouchi T."/>
            <person name="Morono Y."/>
            <person name="Uchiyama I."/>
            <person name="Ito T."/>
            <person name="Fujiyama A."/>
            <person name="Inagaki F."/>
            <person name="Takami H."/>
        </authorList>
    </citation>
    <scope>NUCLEOTIDE SEQUENCE</scope>
    <source>
        <strain evidence="1">Expedition CK06-06</strain>
    </source>
</reference>
<dbReference type="EMBL" id="BARS01015355">
    <property type="protein sequence ID" value="GAF89531.1"/>
    <property type="molecule type" value="Genomic_DNA"/>
</dbReference>
<sequence length="285" mass="31164">TLADLRAVLVASVSTSHDTFSQDQIAAMQLQLKLVGLLLSRTSVMIDEDSSVTAGAASAFRMLMAASTASQLGEATGSAVIALMQEYDAGMLLAYEDGKSYLRFISSFGYQGMRTSGHRLDSFKGPWGKLKADVTDMLLTERRQIEDAFLTLAGNDLAWFMERNEERRLPEYCRVVKLFCGEERIGCLFLEGSDELPSEQSGSSHEQMLFDLIGFRMREMLIAGTGGDVFGALQAREAEDSLNQVNNILTGIIGKAQLLSFGLNSEEFQDKGGVLRNLDLVADEA</sequence>
<dbReference type="AlphaFoldDB" id="X0TQP1"/>
<gene>
    <name evidence="1" type="ORF">S01H1_25420</name>
</gene>